<evidence type="ECO:0000256" key="3">
    <source>
        <dbReference type="ARBA" id="ARBA00023125"/>
    </source>
</evidence>
<organism evidence="5 6">
    <name type="scientific">Faecalibacterium duncaniae (strain DSM 17677 / JCM 31915 / A2-165)</name>
    <name type="common">Faecalibacterium prausnitzii</name>
    <dbReference type="NCBI Taxonomy" id="411483"/>
    <lineage>
        <taxon>Bacteria</taxon>
        <taxon>Bacillati</taxon>
        <taxon>Bacillota</taxon>
        <taxon>Clostridia</taxon>
        <taxon>Eubacteriales</taxon>
        <taxon>Oscillospiraceae</taxon>
        <taxon>Faecalibacterium</taxon>
    </lineage>
</organism>
<dbReference type="GeneID" id="90659176"/>
<dbReference type="PANTHER" id="PTHR30408:SF12">
    <property type="entry name" value="TYPE I RESTRICTION ENZYME MJAVIII SPECIFICITY SUBUNIT"/>
    <property type="match status" value="1"/>
</dbReference>
<evidence type="ECO:0000313" key="6">
    <source>
        <dbReference type="Proteomes" id="UP000004619"/>
    </source>
</evidence>
<dbReference type="Pfam" id="PF01420">
    <property type="entry name" value="Methylase_S"/>
    <property type="match status" value="2"/>
</dbReference>
<dbReference type="InterPro" id="IPR000055">
    <property type="entry name" value="Restrct_endonuc_typeI_TRD"/>
</dbReference>
<keyword evidence="2" id="KW-0680">Restriction system</keyword>
<gene>
    <name evidence="5" type="ORF">FAEPRAA2165_00444</name>
</gene>
<dbReference type="HOGENOM" id="CLU_021095_10_1_9"/>
<evidence type="ECO:0000256" key="1">
    <source>
        <dbReference type="ARBA" id="ARBA00010923"/>
    </source>
</evidence>
<evidence type="ECO:0000313" key="5">
    <source>
        <dbReference type="EMBL" id="EEU97860.1"/>
    </source>
</evidence>
<dbReference type="GO" id="GO:0003677">
    <property type="term" value="F:DNA binding"/>
    <property type="evidence" value="ECO:0007669"/>
    <property type="project" value="UniProtKB-KW"/>
</dbReference>
<dbReference type="eggNOG" id="COG0732">
    <property type="taxonomic scope" value="Bacteria"/>
</dbReference>
<evidence type="ECO:0000256" key="2">
    <source>
        <dbReference type="ARBA" id="ARBA00022747"/>
    </source>
</evidence>
<dbReference type="STRING" id="411483.FAEPRAA2165_00444"/>
<feature type="domain" description="Type I restriction modification DNA specificity" evidence="4">
    <location>
        <begin position="193"/>
        <end position="369"/>
    </location>
</feature>
<feature type="domain" description="Type I restriction modification DNA specificity" evidence="4">
    <location>
        <begin position="3"/>
        <end position="174"/>
    </location>
</feature>
<dbReference type="Gene3D" id="1.10.287.1120">
    <property type="entry name" value="Bipartite methylase S protein"/>
    <property type="match status" value="1"/>
</dbReference>
<dbReference type="CDD" id="cd17260">
    <property type="entry name" value="RMtype1_S_EcoEI-TRD1-CR1_like"/>
    <property type="match status" value="1"/>
</dbReference>
<name>C7H2E7_FAED2</name>
<dbReference type="Proteomes" id="UP000004619">
    <property type="component" value="Unassembled WGS sequence"/>
</dbReference>
<dbReference type="EMBL" id="ACOP02000008">
    <property type="protein sequence ID" value="EEU97860.1"/>
    <property type="molecule type" value="Genomic_DNA"/>
</dbReference>
<accession>C7H2E7</accession>
<comment type="similarity">
    <text evidence="1">Belongs to the type-I restriction system S methylase family.</text>
</comment>
<evidence type="ECO:0000259" key="4">
    <source>
        <dbReference type="Pfam" id="PF01420"/>
    </source>
</evidence>
<keyword evidence="3" id="KW-0238">DNA-binding</keyword>
<reference evidence="5" key="1">
    <citation type="submission" date="2009-08" db="EMBL/GenBank/DDBJ databases">
        <authorList>
            <person name="Weinstock G."/>
            <person name="Sodergren E."/>
            <person name="Clifton S."/>
            <person name="Fulton L."/>
            <person name="Fulton B."/>
            <person name="Courtney L."/>
            <person name="Fronick C."/>
            <person name="Harrison M."/>
            <person name="Strong C."/>
            <person name="Farmer C."/>
            <person name="Delahaunty K."/>
            <person name="Markovic C."/>
            <person name="Hall O."/>
            <person name="Minx P."/>
            <person name="Tomlinson C."/>
            <person name="Mitreva M."/>
            <person name="Nelson J."/>
            <person name="Hou S."/>
            <person name="Wollam A."/>
            <person name="Pepin K.H."/>
            <person name="Johnson M."/>
            <person name="Bhonagiri V."/>
            <person name="Nash W.E."/>
            <person name="Warren W."/>
            <person name="Chinwalla A."/>
            <person name="Mardis E.R."/>
            <person name="Wilson R.K."/>
        </authorList>
    </citation>
    <scope>NUCLEOTIDE SEQUENCE [LARGE SCALE GENOMIC DNA]</scope>
    <source>
        <strain evidence="5">A2-165</strain>
    </source>
</reference>
<sequence length="381" mass="43425">MAKLGEVCLINPKSCTLRDDTEVSFIPMTKVGEHGEFDASEIKNYSEVKKGFTNFQNGDILFAKITPCMENGKGAIAHNMKNGIGFGSTEFHVLRPDTDKITSEWLYYLTTWKAFRKEAERNMTGSAGQKRVPKTFLENYVVNLPDIDTQKSENKILRKVDDLIFLRKQQLAKLDELVKARFVEMFGDINVNNKKWMTYPLGELCTIVRGGSPRPIERYLGGTIPWIKIGDATTGENIYLNSTKEYIIQEGVKKSRMIKAGSLIFANCGVSLGFARIITFDGCIHDGWLAMEDIDEKLDKIFLLYSLNQMTEYFRKTAPAGTQPNLNTNIMKMHRQIVPPMEMQKAFISFVKCADRQKQIVQQSLEKLELMKKALMQEYFG</sequence>
<protein>
    <submittedName>
        <fullName evidence="5">Type I restriction modification DNA specificity domain protein</fullName>
    </submittedName>
</protein>
<dbReference type="AlphaFoldDB" id="C7H2E7"/>
<comment type="caution">
    <text evidence="5">The sequence shown here is derived from an EMBL/GenBank/DDBJ whole genome shotgun (WGS) entry which is preliminary data.</text>
</comment>
<proteinExistence type="inferred from homology"/>
<dbReference type="InterPro" id="IPR044946">
    <property type="entry name" value="Restrct_endonuc_typeI_TRD_sf"/>
</dbReference>
<dbReference type="SUPFAM" id="SSF116734">
    <property type="entry name" value="DNA methylase specificity domain"/>
    <property type="match status" value="2"/>
</dbReference>
<dbReference type="InterPro" id="IPR052021">
    <property type="entry name" value="Type-I_RS_S_subunit"/>
</dbReference>
<dbReference type="CDD" id="cd17283">
    <property type="entry name" value="RMtype1_S_Hpy180ORF7835P_TRD2-CR2_like"/>
    <property type="match status" value="1"/>
</dbReference>
<dbReference type="GO" id="GO:0009307">
    <property type="term" value="P:DNA restriction-modification system"/>
    <property type="evidence" value="ECO:0007669"/>
    <property type="project" value="UniProtKB-KW"/>
</dbReference>
<dbReference type="PANTHER" id="PTHR30408">
    <property type="entry name" value="TYPE-1 RESTRICTION ENZYME ECOKI SPECIFICITY PROTEIN"/>
    <property type="match status" value="1"/>
</dbReference>
<dbReference type="Gene3D" id="3.90.220.20">
    <property type="entry name" value="DNA methylase specificity domains"/>
    <property type="match status" value="2"/>
</dbReference>
<keyword evidence="6" id="KW-1185">Reference proteome</keyword>
<dbReference type="RefSeq" id="WP_005929536.1">
    <property type="nucleotide sequence ID" value="NZ_CP022479.1"/>
</dbReference>
<dbReference type="PATRIC" id="fig|411483.3.peg.369"/>